<name>A0ABR3ZIK4_9PEZI</name>
<reference evidence="2 3" key="1">
    <citation type="journal article" date="2024" name="IMA Fungus">
        <title>IMA Genome - F19 : A genome assembly and annotation guide to empower mycologists, including annotated draft genome sequences of Ceratocystis pirilliformis, Diaporthe australafricana, Fusarium ophioides, Paecilomyces lecythidis, and Sporothrix stenoceras.</title>
        <authorList>
            <person name="Aylward J."/>
            <person name="Wilson A.M."/>
            <person name="Visagie C.M."/>
            <person name="Spraker J."/>
            <person name="Barnes I."/>
            <person name="Buitendag C."/>
            <person name="Ceriani C."/>
            <person name="Del Mar Angel L."/>
            <person name="du Plessis D."/>
            <person name="Fuchs T."/>
            <person name="Gasser K."/>
            <person name="Kramer D."/>
            <person name="Li W."/>
            <person name="Munsamy K."/>
            <person name="Piso A."/>
            <person name="Price J.L."/>
            <person name="Sonnekus B."/>
            <person name="Thomas C."/>
            <person name="van der Nest A."/>
            <person name="van Dijk A."/>
            <person name="van Heerden A."/>
            <person name="van Vuuren N."/>
            <person name="Yilmaz N."/>
            <person name="Duong T.A."/>
            <person name="van der Merwe N.A."/>
            <person name="Wingfield M.J."/>
            <person name="Wingfield B.D."/>
        </authorList>
    </citation>
    <scope>NUCLEOTIDE SEQUENCE [LARGE SCALE GENOMIC DNA]</scope>
    <source>
        <strain evidence="2 3">CMW 5346</strain>
    </source>
</reference>
<organism evidence="2 3">
    <name type="scientific">Sporothrix stenoceras</name>
    <dbReference type="NCBI Taxonomy" id="5173"/>
    <lineage>
        <taxon>Eukaryota</taxon>
        <taxon>Fungi</taxon>
        <taxon>Dikarya</taxon>
        <taxon>Ascomycota</taxon>
        <taxon>Pezizomycotina</taxon>
        <taxon>Sordariomycetes</taxon>
        <taxon>Sordariomycetidae</taxon>
        <taxon>Ophiostomatales</taxon>
        <taxon>Ophiostomataceae</taxon>
        <taxon>Sporothrix</taxon>
    </lineage>
</organism>
<keyword evidence="1" id="KW-0812">Transmembrane</keyword>
<evidence type="ECO:0000256" key="1">
    <source>
        <dbReference type="SAM" id="Phobius"/>
    </source>
</evidence>
<dbReference type="Proteomes" id="UP001583186">
    <property type="component" value="Unassembled WGS sequence"/>
</dbReference>
<keyword evidence="3" id="KW-1185">Reference proteome</keyword>
<accession>A0ABR3ZIK4</accession>
<feature type="transmembrane region" description="Helical" evidence="1">
    <location>
        <begin position="40"/>
        <end position="64"/>
    </location>
</feature>
<evidence type="ECO:0000313" key="2">
    <source>
        <dbReference type="EMBL" id="KAL1900528.1"/>
    </source>
</evidence>
<gene>
    <name evidence="2" type="ORF">Sste5346_002251</name>
</gene>
<sequence length="100" mass="10980">MSSVDGAIPLGTFVSVGLGQPAKWLIFETPALSTTARTTMMVAGAALLAIGASSDLFIKAALALRRVDWRRVGKHVIHLSECSRWFFTVVSISREVYKRW</sequence>
<protein>
    <submittedName>
        <fullName evidence="2">Uncharacterized protein</fullName>
    </submittedName>
</protein>
<evidence type="ECO:0000313" key="3">
    <source>
        <dbReference type="Proteomes" id="UP001583186"/>
    </source>
</evidence>
<dbReference type="EMBL" id="JAWCUI010000009">
    <property type="protein sequence ID" value="KAL1900528.1"/>
    <property type="molecule type" value="Genomic_DNA"/>
</dbReference>
<comment type="caution">
    <text evidence="2">The sequence shown here is derived from an EMBL/GenBank/DDBJ whole genome shotgun (WGS) entry which is preliminary data.</text>
</comment>
<keyword evidence="1" id="KW-1133">Transmembrane helix</keyword>
<keyword evidence="1" id="KW-0472">Membrane</keyword>
<proteinExistence type="predicted"/>